<reference evidence="3" key="1">
    <citation type="submission" date="2025-08" db="UniProtKB">
        <authorList>
            <consortium name="Ensembl"/>
        </authorList>
    </citation>
    <scope>IDENTIFICATION</scope>
</reference>
<accession>A0A8U8BYH7</accession>
<dbReference type="InterPro" id="IPR006574">
    <property type="entry name" value="PRY"/>
</dbReference>
<dbReference type="Ensembl" id="ENSCPVT00000020536.2">
    <property type="protein sequence ID" value="ENSCPVP00000019654.2"/>
    <property type="gene ID" value="ENSCPVG00000014302.2"/>
</dbReference>
<dbReference type="PRINTS" id="PR01407">
    <property type="entry name" value="BUTYPHLNCDUF"/>
</dbReference>
<dbReference type="PROSITE" id="PS50089">
    <property type="entry name" value="ZF_RING_2"/>
    <property type="match status" value="2"/>
</dbReference>
<feature type="compositionally biased region" description="Low complexity" evidence="2">
    <location>
        <begin position="311"/>
        <end position="328"/>
    </location>
</feature>
<dbReference type="Pfam" id="PF13765">
    <property type="entry name" value="PRY"/>
    <property type="match status" value="1"/>
</dbReference>
<dbReference type="PROSITE" id="PS50188">
    <property type="entry name" value="B302_SPRY"/>
    <property type="match status" value="1"/>
</dbReference>
<dbReference type="Pfam" id="PF15227">
    <property type="entry name" value="zf-C3HC4_4"/>
    <property type="match status" value="2"/>
</dbReference>
<feature type="coiled-coil region" evidence="1">
    <location>
        <begin position="209"/>
        <end position="251"/>
    </location>
</feature>
<dbReference type="Pfam" id="PF00643">
    <property type="entry name" value="zf-B_box"/>
    <property type="match status" value="2"/>
</dbReference>
<protein>
    <submittedName>
        <fullName evidence="3">Uncharacterized protein</fullName>
    </submittedName>
</protein>
<dbReference type="SMART" id="SM00589">
    <property type="entry name" value="PRY"/>
    <property type="match status" value="1"/>
</dbReference>
<evidence type="ECO:0000256" key="1">
    <source>
        <dbReference type="SAM" id="Coils"/>
    </source>
</evidence>
<keyword evidence="4" id="KW-1185">Reference proteome</keyword>
<evidence type="ECO:0000313" key="3">
    <source>
        <dbReference type="Ensembl" id="ENSCPVP00000019654.2"/>
    </source>
</evidence>
<dbReference type="InterPro" id="IPR017907">
    <property type="entry name" value="Znf_RING_CS"/>
</dbReference>
<dbReference type="Pfam" id="PF00622">
    <property type="entry name" value="SPRY"/>
    <property type="match status" value="1"/>
</dbReference>
<feature type="region of interest" description="Disordered" evidence="2">
    <location>
        <begin position="161"/>
        <end position="186"/>
    </location>
</feature>
<evidence type="ECO:0000256" key="2">
    <source>
        <dbReference type="SAM" id="MobiDB-lite"/>
    </source>
</evidence>
<dbReference type="SUPFAM" id="SSF57850">
    <property type="entry name" value="RING/U-box"/>
    <property type="match status" value="2"/>
</dbReference>
<dbReference type="Gene3D" id="3.30.160.60">
    <property type="entry name" value="Classic Zinc Finger"/>
    <property type="match status" value="2"/>
</dbReference>
<dbReference type="InterPro" id="IPR013083">
    <property type="entry name" value="Znf_RING/FYVE/PHD"/>
</dbReference>
<dbReference type="CDD" id="cd16594">
    <property type="entry name" value="RING-HC_TRIM7-like_C-IV"/>
    <property type="match status" value="1"/>
</dbReference>
<dbReference type="CDD" id="cd19762">
    <property type="entry name" value="Bbox2_TRIM7-like"/>
    <property type="match status" value="2"/>
</dbReference>
<name>A0A8C3NDQ9_GEOPR</name>
<dbReference type="InterPro" id="IPR001841">
    <property type="entry name" value="Znf_RING"/>
</dbReference>
<dbReference type="InterPro" id="IPR013320">
    <property type="entry name" value="ConA-like_dom_sf"/>
</dbReference>
<dbReference type="Gene3D" id="2.60.120.920">
    <property type="match status" value="1"/>
</dbReference>
<dbReference type="InterPro" id="IPR003879">
    <property type="entry name" value="Butyrophylin_SPRY"/>
</dbReference>
<dbReference type="Proteomes" id="UP000694382">
    <property type="component" value="Unassembled WGS sequence"/>
</dbReference>
<reference evidence="3" key="2">
    <citation type="submission" date="2025-09" db="UniProtKB">
        <authorList>
            <consortium name="Ensembl"/>
        </authorList>
    </citation>
    <scope>IDENTIFICATION</scope>
</reference>
<dbReference type="SMART" id="SM00336">
    <property type="entry name" value="BBOX"/>
    <property type="match status" value="2"/>
</dbReference>
<dbReference type="SMART" id="SM00184">
    <property type="entry name" value="RING"/>
    <property type="match status" value="2"/>
</dbReference>
<dbReference type="PANTHER" id="PTHR24103">
    <property type="entry name" value="E3 UBIQUITIN-PROTEIN LIGASE TRIM"/>
    <property type="match status" value="1"/>
</dbReference>
<dbReference type="InterPro" id="IPR001870">
    <property type="entry name" value="B30.2/SPRY"/>
</dbReference>
<dbReference type="SMART" id="SM00449">
    <property type="entry name" value="SPRY"/>
    <property type="match status" value="1"/>
</dbReference>
<dbReference type="SUPFAM" id="SSF49899">
    <property type="entry name" value="Concanavalin A-like lectins/glucanases"/>
    <property type="match status" value="1"/>
</dbReference>
<dbReference type="AlphaFoldDB" id="A0A8C3NDQ9"/>
<evidence type="ECO:0000313" key="4">
    <source>
        <dbReference type="Proteomes" id="UP000694382"/>
    </source>
</evidence>
<accession>A0A8C3NDQ9</accession>
<dbReference type="InterPro" id="IPR050143">
    <property type="entry name" value="TRIM/RBCC"/>
</dbReference>
<dbReference type="CDD" id="cd16602">
    <property type="entry name" value="RING-HC_TRIM41-like_C-IV"/>
    <property type="match status" value="1"/>
</dbReference>
<feature type="compositionally biased region" description="Low complexity" evidence="2">
    <location>
        <begin position="177"/>
        <end position="186"/>
    </location>
</feature>
<sequence length="774" mass="85960">GFSGARNIQTETWGALPGEASCPICREYFREPVSIHCGHHFCRACIERCWEWPTAGFACPRCRDTAPQRSLRPSRELERVLELARRLSRGEALGAEQEQQEEEEEGCPRHREPLEVFCKEDGALLCAICRESRAHRAHTVLPLPEAAREFEVISVSTQKCPPAGFDHKSKSKPRSPPAACAAPQEETAAERRRILRRFQGLRLSLEELSRRLLARLGRLESDIGRAQEEAATSLTQEISRLESRARQLQEKRRQPARTFLQVTATRGRGPAARGDPEKSWRRGLARAGGAESGGRGGRRGGRRGGEGGRRPPGMAAPLALGGPGSLRPDPVETLQEEAICAICLDYFADPVSIGCGHNFCRGCISRLWEDVEEGGGGGPAAFTCPQCRKSFSQRSFRPNLQLANMVHIIRQLQPGPAAGPAPGGPPELCPAHREPLKLFCEQDLAPICVVCREARGHRQHSVLPLDEALQECKVRGFNGEQMQAEVQELEADFEELQRFLAGEQLLLLRQLQERHQALQWKFGVKGVRIGVKRLEIGIGDWGLKGLEIGVKRVGIRNWKLGVKGRKIWKLKGWKFGEKSGNWRLKEWKFSVQGLEIFLQTPTPNPLPTPAADVTLDPSTAHPRLSLSLDRRSVRLSDGDLCVLGSPGFTGGRHYWEVEVGGRRGWAVGAARASARGRPQSAQSGPAAPPKREIWALGTSGKKYQALTATEQTALVPAEQPRRFGVYLDYDRGQLCFYNAESMSHIHTFHICCCRQRVFPFFRVLARGTRIKICT</sequence>
<proteinExistence type="predicted"/>
<dbReference type="PROSITE" id="PS50119">
    <property type="entry name" value="ZF_BBOX"/>
    <property type="match status" value="2"/>
</dbReference>
<feature type="region of interest" description="Disordered" evidence="2">
    <location>
        <begin position="262"/>
        <end position="329"/>
    </location>
</feature>
<dbReference type="PROSITE" id="PS00518">
    <property type="entry name" value="ZF_RING_1"/>
    <property type="match status" value="2"/>
</dbReference>
<dbReference type="InterPro" id="IPR003877">
    <property type="entry name" value="SPRY_dom"/>
</dbReference>
<dbReference type="InterPro" id="IPR043136">
    <property type="entry name" value="B30.2/SPRY_sf"/>
</dbReference>
<dbReference type="SUPFAM" id="SSF57845">
    <property type="entry name" value="B-box zinc-binding domain"/>
    <property type="match status" value="2"/>
</dbReference>
<dbReference type="InterPro" id="IPR000315">
    <property type="entry name" value="Znf_B-box"/>
</dbReference>
<organism evidence="3 4">
    <name type="scientific">Geospiza parvula</name>
    <name type="common">Small tree-finch</name>
    <name type="synonym">Camarhynchus parvulus</name>
    <dbReference type="NCBI Taxonomy" id="87175"/>
    <lineage>
        <taxon>Eukaryota</taxon>
        <taxon>Metazoa</taxon>
        <taxon>Chordata</taxon>
        <taxon>Craniata</taxon>
        <taxon>Vertebrata</taxon>
        <taxon>Euteleostomi</taxon>
        <taxon>Archelosauria</taxon>
        <taxon>Archosauria</taxon>
        <taxon>Dinosauria</taxon>
        <taxon>Saurischia</taxon>
        <taxon>Theropoda</taxon>
        <taxon>Coelurosauria</taxon>
        <taxon>Aves</taxon>
        <taxon>Neognathae</taxon>
        <taxon>Neoaves</taxon>
        <taxon>Telluraves</taxon>
        <taxon>Australaves</taxon>
        <taxon>Passeriformes</taxon>
        <taxon>Thraupidae</taxon>
        <taxon>Camarhynchus</taxon>
    </lineage>
</organism>
<keyword evidence="1" id="KW-0175">Coiled coil</keyword>
<dbReference type="GO" id="GO:0008270">
    <property type="term" value="F:zinc ion binding"/>
    <property type="evidence" value="ECO:0007669"/>
    <property type="project" value="InterPro"/>
</dbReference>
<dbReference type="Gene3D" id="3.30.40.10">
    <property type="entry name" value="Zinc/RING finger domain, C3HC4 (zinc finger)"/>
    <property type="match status" value="2"/>
</dbReference>